<accession>A0A448NR36</accession>
<dbReference type="Pfam" id="PF18845">
    <property type="entry name" value="baeRF_family3"/>
    <property type="match status" value="1"/>
</dbReference>
<reference evidence="1 2" key="1">
    <citation type="submission" date="2018-12" db="EMBL/GenBank/DDBJ databases">
        <authorList>
            <consortium name="Pathogen Informatics"/>
        </authorList>
    </citation>
    <scope>NUCLEOTIDE SEQUENCE [LARGE SCALE GENOMIC DNA]</scope>
    <source>
        <strain evidence="1 2">NCTC13489</strain>
    </source>
</reference>
<sequence>MNKKLNALKKVNAKNCISIILNTHRTAPDNQKDVITLKNLIKEVEERLMNSLDKKEAQSIVESLTKLEASVDHNYNLECLILFVNVEQQIAEYMRLPIAVVDRVIIDDTFATRDLLRAIHLTSSYYVLVLSQQKVRLIQAMNDEVIKEFTSPFPLENTGFYTNAGRESSYAARQTNLMADFFNLVDKEVNTIRKENPLPVLICTDEANFHEYLKIADEKDSIFEMHLNGNKLEEKADAIVRETWPIIKAATEKRNSDRKAELDKAVGTGRFLSDVNEIMNAIKEGKVQTLFVQQGLFQPAVMENGSITLLGADDEKPKVMVDDIYDEMIEMNMNYGGDSVFLQKEALADFNGFGAITRY</sequence>
<gene>
    <name evidence="1" type="ORF">NCTC13489_01439</name>
</gene>
<dbReference type="KEGG" id="cant:NCTC13489_01439"/>
<evidence type="ECO:0000313" key="2">
    <source>
        <dbReference type="Proteomes" id="UP000270036"/>
    </source>
</evidence>
<protein>
    <submittedName>
        <fullName evidence="1">Uncharacterized protein</fullName>
    </submittedName>
</protein>
<dbReference type="RefSeq" id="WP_246005131.1">
    <property type="nucleotide sequence ID" value="NZ_FOIX01000004.1"/>
</dbReference>
<dbReference type="EMBL" id="LR134441">
    <property type="protein sequence ID" value="VEH99247.1"/>
    <property type="molecule type" value="Genomic_DNA"/>
</dbReference>
<dbReference type="SUPFAM" id="SSF55315">
    <property type="entry name" value="L30e-like"/>
    <property type="match status" value="1"/>
</dbReference>
<name>A0A448NR36_9FLAO</name>
<proteinExistence type="predicted"/>
<dbReference type="Proteomes" id="UP000270036">
    <property type="component" value="Chromosome"/>
</dbReference>
<dbReference type="STRING" id="266748.HY04_10615"/>
<evidence type="ECO:0000313" key="1">
    <source>
        <dbReference type="EMBL" id="VEH99247.1"/>
    </source>
</evidence>
<dbReference type="AlphaFoldDB" id="A0A448NR36"/>
<organism evidence="1 2">
    <name type="scientific">Kaistella antarctica</name>
    <dbReference type="NCBI Taxonomy" id="266748"/>
    <lineage>
        <taxon>Bacteria</taxon>
        <taxon>Pseudomonadati</taxon>
        <taxon>Bacteroidota</taxon>
        <taxon>Flavobacteriia</taxon>
        <taxon>Flavobacteriales</taxon>
        <taxon>Weeksellaceae</taxon>
        <taxon>Chryseobacterium group</taxon>
        <taxon>Kaistella</taxon>
    </lineage>
</organism>
<dbReference type="InterPro" id="IPR041289">
    <property type="entry name" value="Bact_RF_family3"/>
</dbReference>
<dbReference type="InterPro" id="IPR029064">
    <property type="entry name" value="Ribosomal_eL30-like_sf"/>
</dbReference>